<keyword evidence="3 6" id="KW-0479">Metal-binding</keyword>
<dbReference type="Proteomes" id="UP000051276">
    <property type="component" value="Unassembled WGS sequence"/>
</dbReference>
<dbReference type="InterPro" id="IPR036909">
    <property type="entry name" value="Cyt_c-like_dom_sf"/>
</dbReference>
<dbReference type="SUPFAM" id="SSF46626">
    <property type="entry name" value="Cytochrome c"/>
    <property type="match status" value="2"/>
</dbReference>
<evidence type="ECO:0000313" key="10">
    <source>
        <dbReference type="EMBL" id="KRT54322.1"/>
    </source>
</evidence>
<comment type="caution">
    <text evidence="11">The sequence shown here is derived from an EMBL/GenBank/DDBJ whole genome shotgun (WGS) entry which is preliminary data.</text>
</comment>
<accession>A0A0T5ZBB8</accession>
<evidence type="ECO:0000313" key="11">
    <source>
        <dbReference type="EMBL" id="KRT60132.1"/>
    </source>
</evidence>
<reference evidence="12 13" key="1">
    <citation type="submission" date="2015-11" db="EMBL/GenBank/DDBJ databases">
        <title>The genome of Candidatus Endoriftia persephone in Ridgeia piscesae and population structure of the North Eastern Pacific vestimentiferan symbionts.</title>
        <authorList>
            <person name="Perez M."/>
            <person name="Juniper K.S."/>
        </authorList>
    </citation>
    <scope>NUCLEOTIDE SEQUENCE [LARGE SCALE GENOMIC DNA]</scope>
    <source>
        <strain evidence="11">Ind10</strain>
        <strain evidence="10">Ind11</strain>
    </source>
</reference>
<evidence type="ECO:0000256" key="2">
    <source>
        <dbReference type="ARBA" id="ARBA00022617"/>
    </source>
</evidence>
<evidence type="ECO:0000256" key="4">
    <source>
        <dbReference type="ARBA" id="ARBA00022982"/>
    </source>
</evidence>
<dbReference type="AlphaFoldDB" id="A0A0T5ZBB8"/>
<dbReference type="PROSITE" id="PS51007">
    <property type="entry name" value="CYTC"/>
    <property type="match status" value="2"/>
</dbReference>
<evidence type="ECO:0000256" key="7">
    <source>
        <dbReference type="SAM" id="MobiDB-lite"/>
    </source>
</evidence>
<keyword evidence="8" id="KW-0732">Signal</keyword>
<dbReference type="PANTHER" id="PTHR33751:SF9">
    <property type="entry name" value="CYTOCHROME C4"/>
    <property type="match status" value="1"/>
</dbReference>
<evidence type="ECO:0000259" key="9">
    <source>
        <dbReference type="PROSITE" id="PS51007"/>
    </source>
</evidence>
<gene>
    <name evidence="10" type="ORF">Ga0074115_10483</name>
    <name evidence="11" type="ORF">Ga0076813_16744</name>
</gene>
<evidence type="ECO:0000256" key="5">
    <source>
        <dbReference type="ARBA" id="ARBA00023004"/>
    </source>
</evidence>
<keyword evidence="4" id="KW-0249">Electron transport</keyword>
<dbReference type="PANTHER" id="PTHR33751">
    <property type="entry name" value="CBB3-TYPE CYTOCHROME C OXIDASE SUBUNIT FIXP"/>
    <property type="match status" value="1"/>
</dbReference>
<dbReference type="EMBL" id="LDXT01000092">
    <property type="protein sequence ID" value="KRT54322.1"/>
    <property type="molecule type" value="Genomic_DNA"/>
</dbReference>
<dbReference type="InterPro" id="IPR009056">
    <property type="entry name" value="Cyt_c-like_dom"/>
</dbReference>
<feature type="domain" description="Cytochrome c" evidence="9">
    <location>
        <begin position="40"/>
        <end position="122"/>
    </location>
</feature>
<proteinExistence type="predicted"/>
<evidence type="ECO:0000256" key="3">
    <source>
        <dbReference type="ARBA" id="ARBA00022723"/>
    </source>
</evidence>
<dbReference type="GO" id="GO:0009055">
    <property type="term" value="F:electron transfer activity"/>
    <property type="evidence" value="ECO:0007669"/>
    <property type="project" value="InterPro"/>
</dbReference>
<keyword evidence="2 6" id="KW-0349">Heme</keyword>
<keyword evidence="1" id="KW-0813">Transport</keyword>
<dbReference type="InterPro" id="IPR050597">
    <property type="entry name" value="Cytochrome_c_Oxidase_Subunit"/>
</dbReference>
<protein>
    <submittedName>
        <fullName evidence="11">Cytochrome c553</fullName>
    </submittedName>
</protein>
<dbReference type="EMBL" id="LMXI01000020">
    <property type="protein sequence ID" value="KRT60132.1"/>
    <property type="molecule type" value="Genomic_DNA"/>
</dbReference>
<evidence type="ECO:0000256" key="1">
    <source>
        <dbReference type="ARBA" id="ARBA00022448"/>
    </source>
</evidence>
<feature type="signal peptide" evidence="8">
    <location>
        <begin position="1"/>
        <end position="22"/>
    </location>
</feature>
<feature type="domain" description="Cytochrome c" evidence="9">
    <location>
        <begin position="133"/>
        <end position="215"/>
    </location>
</feature>
<sequence length="262" mass="29611">MNKYLAGVVAFACMFGLSSVWASPAEEAMKEYDQALSRTPNLENGKKVYKICAVCHTPEGWGRVDGTYPQLAGQLNTVIIKQLADIRARNRDNPTMRPFTSSRLLGGVQEIADVAAYIAQLPMTPTNGRGSGMDLEHGEKLYVDNCVECHSEHGEGNRKEHIPMIQGQHYRYLMRQFEWIRTGRRRNADSSMVKQIRRFTARDVAAVMDYVSRLVPPPGKLAERGWVNPDFPSYSRANLPRDRGNQMPLPGVPPRYRPGQYR</sequence>
<dbReference type="Pfam" id="PF00034">
    <property type="entry name" value="Cytochrom_C"/>
    <property type="match status" value="2"/>
</dbReference>
<evidence type="ECO:0000313" key="12">
    <source>
        <dbReference type="Proteomes" id="UP000051276"/>
    </source>
</evidence>
<dbReference type="Proteomes" id="UP000051634">
    <property type="component" value="Unassembled WGS sequence"/>
</dbReference>
<dbReference type="GO" id="GO:0046872">
    <property type="term" value="F:metal ion binding"/>
    <property type="evidence" value="ECO:0007669"/>
    <property type="project" value="UniProtKB-KW"/>
</dbReference>
<feature type="region of interest" description="Disordered" evidence="7">
    <location>
        <begin position="237"/>
        <end position="262"/>
    </location>
</feature>
<keyword evidence="5 6" id="KW-0408">Iron</keyword>
<evidence type="ECO:0000313" key="13">
    <source>
        <dbReference type="Proteomes" id="UP000051634"/>
    </source>
</evidence>
<evidence type="ECO:0000256" key="6">
    <source>
        <dbReference type="PROSITE-ProRule" id="PRU00433"/>
    </source>
</evidence>
<evidence type="ECO:0000256" key="8">
    <source>
        <dbReference type="SAM" id="SignalP"/>
    </source>
</evidence>
<keyword evidence="13" id="KW-1185">Reference proteome</keyword>
<dbReference type="GO" id="GO:0020037">
    <property type="term" value="F:heme binding"/>
    <property type="evidence" value="ECO:0007669"/>
    <property type="project" value="InterPro"/>
</dbReference>
<name>A0A0T5ZBB8_9GAMM</name>
<organism evidence="11 12">
    <name type="scientific">endosymbiont of Ridgeia piscesae</name>
    <dbReference type="NCBI Taxonomy" id="54398"/>
    <lineage>
        <taxon>Bacteria</taxon>
        <taxon>Pseudomonadati</taxon>
        <taxon>Pseudomonadota</taxon>
        <taxon>Gammaproteobacteria</taxon>
        <taxon>sulfur-oxidizing symbionts</taxon>
    </lineage>
</organism>
<dbReference type="OrthoDB" id="9773456at2"/>
<dbReference type="Gene3D" id="1.10.760.10">
    <property type="entry name" value="Cytochrome c-like domain"/>
    <property type="match status" value="2"/>
</dbReference>
<dbReference type="STRING" id="54398.Ga0074115_10483"/>
<feature type="chain" id="PRO_5010437739" evidence="8">
    <location>
        <begin position="23"/>
        <end position="262"/>
    </location>
</feature>
<dbReference type="RefSeq" id="WP_057955337.1">
    <property type="nucleotide sequence ID" value="NZ_KQ556877.1"/>
</dbReference>